<keyword evidence="2" id="KW-0812">Transmembrane</keyword>
<comment type="caution">
    <text evidence="3">The sequence shown here is derived from an EMBL/GenBank/DDBJ whole genome shotgun (WGS) entry which is preliminary data.</text>
</comment>
<evidence type="ECO:0000313" key="3">
    <source>
        <dbReference type="EMBL" id="KAF9786289.1"/>
    </source>
</evidence>
<keyword evidence="2" id="KW-0472">Membrane</keyword>
<feature type="transmembrane region" description="Helical" evidence="2">
    <location>
        <begin position="170"/>
        <end position="188"/>
    </location>
</feature>
<reference evidence="3" key="2">
    <citation type="submission" date="2020-11" db="EMBL/GenBank/DDBJ databases">
        <authorList>
            <consortium name="DOE Joint Genome Institute"/>
            <person name="Kuo A."/>
            <person name="Miyauchi S."/>
            <person name="Kiss E."/>
            <person name="Drula E."/>
            <person name="Kohler A."/>
            <person name="Sanchez-Garcia M."/>
            <person name="Andreopoulos B."/>
            <person name="Barry K.W."/>
            <person name="Bonito G."/>
            <person name="Buee M."/>
            <person name="Carver A."/>
            <person name="Chen C."/>
            <person name="Cichocki N."/>
            <person name="Clum A."/>
            <person name="Culley D."/>
            <person name="Crous P.W."/>
            <person name="Fauchery L."/>
            <person name="Girlanda M."/>
            <person name="Hayes R."/>
            <person name="Keri Z."/>
            <person name="Labutti K."/>
            <person name="Lipzen A."/>
            <person name="Lombard V."/>
            <person name="Magnuson J."/>
            <person name="Maillard F."/>
            <person name="Morin E."/>
            <person name="Murat C."/>
            <person name="Nolan M."/>
            <person name="Ohm R."/>
            <person name="Pangilinan J."/>
            <person name="Pereira M."/>
            <person name="Perotto S."/>
            <person name="Peter M."/>
            <person name="Riley R."/>
            <person name="Sitrit Y."/>
            <person name="Stielow B."/>
            <person name="Szollosi G."/>
            <person name="Zifcakova L."/>
            <person name="Stursova M."/>
            <person name="Spatafora J.W."/>
            <person name="Tedersoo L."/>
            <person name="Vaario L.-M."/>
            <person name="Yamada A."/>
            <person name="Yan M."/>
            <person name="Wang P."/>
            <person name="Xu J."/>
            <person name="Bruns T."/>
            <person name="Baldrian P."/>
            <person name="Vilgalys R."/>
            <person name="Henrissat B."/>
            <person name="Grigoriev I.V."/>
            <person name="Hibbett D."/>
            <person name="Nagy L.G."/>
            <person name="Martin F.M."/>
        </authorList>
    </citation>
    <scope>NUCLEOTIDE SEQUENCE</scope>
    <source>
        <strain evidence="3">UH-Tt-Lm1</strain>
    </source>
</reference>
<evidence type="ECO:0000256" key="2">
    <source>
        <dbReference type="SAM" id="Phobius"/>
    </source>
</evidence>
<organism evidence="3 4">
    <name type="scientific">Thelephora terrestris</name>
    <dbReference type="NCBI Taxonomy" id="56493"/>
    <lineage>
        <taxon>Eukaryota</taxon>
        <taxon>Fungi</taxon>
        <taxon>Dikarya</taxon>
        <taxon>Basidiomycota</taxon>
        <taxon>Agaricomycotina</taxon>
        <taxon>Agaricomycetes</taxon>
        <taxon>Thelephorales</taxon>
        <taxon>Thelephoraceae</taxon>
        <taxon>Thelephora</taxon>
    </lineage>
</organism>
<feature type="region of interest" description="Disordered" evidence="1">
    <location>
        <begin position="31"/>
        <end position="93"/>
    </location>
</feature>
<feature type="compositionally biased region" description="Polar residues" evidence="1">
    <location>
        <begin position="51"/>
        <end position="67"/>
    </location>
</feature>
<protein>
    <submittedName>
        <fullName evidence="3">Uncharacterized protein</fullName>
    </submittedName>
</protein>
<dbReference type="Proteomes" id="UP000736335">
    <property type="component" value="Unassembled WGS sequence"/>
</dbReference>
<evidence type="ECO:0000313" key="4">
    <source>
        <dbReference type="Proteomes" id="UP000736335"/>
    </source>
</evidence>
<feature type="transmembrane region" description="Helical" evidence="2">
    <location>
        <begin position="6"/>
        <end position="24"/>
    </location>
</feature>
<keyword evidence="2" id="KW-1133">Transmembrane helix</keyword>
<proteinExistence type="predicted"/>
<accession>A0A9P6HHU0</accession>
<evidence type="ECO:0000256" key="1">
    <source>
        <dbReference type="SAM" id="MobiDB-lite"/>
    </source>
</evidence>
<name>A0A9P6HHU0_9AGAM</name>
<keyword evidence="4" id="KW-1185">Reference proteome</keyword>
<sequence>MYTVVGIPMLFVLVSALLSWRRYVDSSNFTLHSHHAMPGPKNSKKSRQPSRRSTPLETPLETPSSTAAVLPSIDASSEPAAQSEGELRRGESSSGVNLTFMAAAASQLSHTRDTLSPTPIHEGEVTHVWALFLFSRGNPRSSRPTRRAGKLQAVIVGHETVPVRREYSSLWIIIPALLFLVYLFFFFFSSS</sequence>
<gene>
    <name evidence="3" type="ORF">BJ322DRAFT_778563</name>
</gene>
<dbReference type="EMBL" id="WIUZ02000006">
    <property type="protein sequence ID" value="KAF9786289.1"/>
    <property type="molecule type" value="Genomic_DNA"/>
</dbReference>
<reference evidence="3" key="1">
    <citation type="journal article" date="2020" name="Nat. Commun.">
        <title>Large-scale genome sequencing of mycorrhizal fungi provides insights into the early evolution of symbiotic traits.</title>
        <authorList>
            <person name="Miyauchi S."/>
            <person name="Kiss E."/>
            <person name="Kuo A."/>
            <person name="Drula E."/>
            <person name="Kohler A."/>
            <person name="Sanchez-Garcia M."/>
            <person name="Morin E."/>
            <person name="Andreopoulos B."/>
            <person name="Barry K.W."/>
            <person name="Bonito G."/>
            <person name="Buee M."/>
            <person name="Carver A."/>
            <person name="Chen C."/>
            <person name="Cichocki N."/>
            <person name="Clum A."/>
            <person name="Culley D."/>
            <person name="Crous P.W."/>
            <person name="Fauchery L."/>
            <person name="Girlanda M."/>
            <person name="Hayes R.D."/>
            <person name="Keri Z."/>
            <person name="LaButti K."/>
            <person name="Lipzen A."/>
            <person name="Lombard V."/>
            <person name="Magnuson J."/>
            <person name="Maillard F."/>
            <person name="Murat C."/>
            <person name="Nolan M."/>
            <person name="Ohm R.A."/>
            <person name="Pangilinan J."/>
            <person name="Pereira M.F."/>
            <person name="Perotto S."/>
            <person name="Peter M."/>
            <person name="Pfister S."/>
            <person name="Riley R."/>
            <person name="Sitrit Y."/>
            <person name="Stielow J.B."/>
            <person name="Szollosi G."/>
            <person name="Zifcakova L."/>
            <person name="Stursova M."/>
            <person name="Spatafora J.W."/>
            <person name="Tedersoo L."/>
            <person name="Vaario L.M."/>
            <person name="Yamada A."/>
            <person name="Yan M."/>
            <person name="Wang P."/>
            <person name="Xu J."/>
            <person name="Bruns T."/>
            <person name="Baldrian P."/>
            <person name="Vilgalys R."/>
            <person name="Dunand C."/>
            <person name="Henrissat B."/>
            <person name="Grigoriev I.V."/>
            <person name="Hibbett D."/>
            <person name="Nagy L.G."/>
            <person name="Martin F.M."/>
        </authorList>
    </citation>
    <scope>NUCLEOTIDE SEQUENCE</scope>
    <source>
        <strain evidence="3">UH-Tt-Lm1</strain>
    </source>
</reference>
<dbReference type="AlphaFoldDB" id="A0A9P6HHU0"/>